<organism evidence="1 2">
    <name type="scientific">Breznakia pachnodae</name>
    <dbReference type="NCBI Taxonomy" id="265178"/>
    <lineage>
        <taxon>Bacteria</taxon>
        <taxon>Bacillati</taxon>
        <taxon>Bacillota</taxon>
        <taxon>Erysipelotrichia</taxon>
        <taxon>Erysipelotrichales</taxon>
        <taxon>Erysipelotrichaceae</taxon>
        <taxon>Breznakia</taxon>
    </lineage>
</organism>
<gene>
    <name evidence="1" type="ORF">J2S15_000200</name>
</gene>
<dbReference type="RefSeq" id="WP_307404600.1">
    <property type="nucleotide sequence ID" value="NZ_JAUSUR010000001.1"/>
</dbReference>
<evidence type="ECO:0000313" key="2">
    <source>
        <dbReference type="Proteomes" id="UP001230220"/>
    </source>
</evidence>
<sequence>MKLFKKYVKVISLCDEDGNLTPGYIVWINGQKYKIDKVLESRQAASPAGGCGIRYRCLIDGRERNLFYETNRWFVETYRP</sequence>
<proteinExistence type="predicted"/>
<keyword evidence="2" id="KW-1185">Reference proteome</keyword>
<name>A0ABU0DXW3_9FIRM</name>
<protein>
    <submittedName>
        <fullName evidence="1">Uncharacterized protein</fullName>
    </submittedName>
</protein>
<dbReference type="Proteomes" id="UP001230220">
    <property type="component" value="Unassembled WGS sequence"/>
</dbReference>
<accession>A0ABU0DXW3</accession>
<dbReference type="EMBL" id="JAUSUR010000001">
    <property type="protein sequence ID" value="MDQ0359469.1"/>
    <property type="molecule type" value="Genomic_DNA"/>
</dbReference>
<comment type="caution">
    <text evidence="1">The sequence shown here is derived from an EMBL/GenBank/DDBJ whole genome shotgun (WGS) entry which is preliminary data.</text>
</comment>
<evidence type="ECO:0000313" key="1">
    <source>
        <dbReference type="EMBL" id="MDQ0359469.1"/>
    </source>
</evidence>
<reference evidence="1 2" key="1">
    <citation type="submission" date="2023-07" db="EMBL/GenBank/DDBJ databases">
        <title>Genomic Encyclopedia of Type Strains, Phase IV (KMG-IV): sequencing the most valuable type-strain genomes for metagenomic binning, comparative biology and taxonomic classification.</title>
        <authorList>
            <person name="Goeker M."/>
        </authorList>
    </citation>
    <scope>NUCLEOTIDE SEQUENCE [LARGE SCALE GENOMIC DNA]</scope>
    <source>
        <strain evidence="1 2">DSM 16784</strain>
    </source>
</reference>